<dbReference type="InterPro" id="IPR036615">
    <property type="entry name" value="Mur_ligase_C_dom_sf"/>
</dbReference>
<dbReference type="AlphaFoldDB" id="A0A1F4U8I4"/>
<feature type="binding site" evidence="11">
    <location>
        <begin position="394"/>
        <end position="397"/>
    </location>
    <ligand>
        <name>meso-2,6-diaminopimelate</name>
        <dbReference type="ChEBI" id="CHEBI:57791"/>
    </ligand>
</feature>
<dbReference type="GO" id="GO:0004326">
    <property type="term" value="F:tetrahydrofolylpolyglutamate synthase activity"/>
    <property type="evidence" value="ECO:0007669"/>
    <property type="project" value="InterPro"/>
</dbReference>
<comment type="caution">
    <text evidence="11">Lacks conserved residue(s) required for the propagation of feature annotation.</text>
</comment>
<dbReference type="SUPFAM" id="SSF53244">
    <property type="entry name" value="MurD-like peptide ligases, peptide-binding domain"/>
    <property type="match status" value="1"/>
</dbReference>
<dbReference type="GO" id="GO:0051301">
    <property type="term" value="P:cell division"/>
    <property type="evidence" value="ECO:0007669"/>
    <property type="project" value="UniProtKB-KW"/>
</dbReference>
<comment type="caution">
    <text evidence="16">The sequence shown here is derived from an EMBL/GenBank/DDBJ whole genome shotgun (WGS) entry which is preliminary data.</text>
</comment>
<dbReference type="EMBL" id="MEUM01000114">
    <property type="protein sequence ID" value="OGC41268.1"/>
    <property type="molecule type" value="Genomic_DNA"/>
</dbReference>
<keyword evidence="6 11" id="KW-0067">ATP-binding</keyword>
<dbReference type="InterPro" id="IPR013221">
    <property type="entry name" value="Mur_ligase_cen"/>
</dbReference>
<dbReference type="SUPFAM" id="SSF63418">
    <property type="entry name" value="MurE/MurF N-terminal domain"/>
    <property type="match status" value="1"/>
</dbReference>
<dbReference type="PROSITE" id="PS01011">
    <property type="entry name" value="FOLYLPOLYGLU_SYNT_1"/>
    <property type="match status" value="1"/>
</dbReference>
<keyword evidence="2 11" id="KW-0963">Cytoplasm</keyword>
<dbReference type="GO" id="GO:0008360">
    <property type="term" value="P:regulation of cell shape"/>
    <property type="evidence" value="ECO:0007669"/>
    <property type="project" value="UniProtKB-KW"/>
</dbReference>
<evidence type="ECO:0000256" key="12">
    <source>
        <dbReference type="RuleBase" id="RU004135"/>
    </source>
</evidence>
<keyword evidence="3 11" id="KW-0436">Ligase</keyword>
<evidence type="ECO:0000256" key="10">
    <source>
        <dbReference type="ARBA" id="ARBA00023316"/>
    </source>
</evidence>
<dbReference type="NCBIfam" id="NF001124">
    <property type="entry name" value="PRK00139.1-2"/>
    <property type="match status" value="1"/>
</dbReference>
<accession>A0A1F4U8I4</accession>
<dbReference type="GO" id="GO:0009252">
    <property type="term" value="P:peptidoglycan biosynthetic process"/>
    <property type="evidence" value="ECO:0007669"/>
    <property type="project" value="UniProtKB-UniRule"/>
</dbReference>
<dbReference type="InterPro" id="IPR035911">
    <property type="entry name" value="MurE/MurF_N"/>
</dbReference>
<reference evidence="16 17" key="1">
    <citation type="journal article" date="2016" name="Nat. Commun.">
        <title>Thousands of microbial genomes shed light on interconnected biogeochemical processes in an aquifer system.</title>
        <authorList>
            <person name="Anantharaman K."/>
            <person name="Brown C.T."/>
            <person name="Hug L.A."/>
            <person name="Sharon I."/>
            <person name="Castelle C.J."/>
            <person name="Probst A.J."/>
            <person name="Thomas B.C."/>
            <person name="Singh A."/>
            <person name="Wilkins M.J."/>
            <person name="Karaoz U."/>
            <person name="Brodie E.L."/>
            <person name="Williams K.H."/>
            <person name="Hubbard S.S."/>
            <person name="Banfield J.F."/>
        </authorList>
    </citation>
    <scope>NUCLEOTIDE SEQUENCE [LARGE SCALE GENOMIC DNA]</scope>
</reference>
<dbReference type="NCBIfam" id="TIGR01085">
    <property type="entry name" value="murE"/>
    <property type="match status" value="1"/>
</dbReference>
<protein>
    <recommendedName>
        <fullName evidence="11">UDP-N-acetylmuramoyl-L-alanyl-D-glutamate--2,6-diaminopimelate ligase</fullName>
        <ecNumber evidence="11">6.3.2.13</ecNumber>
    </recommendedName>
    <alternativeName>
        <fullName evidence="11">Meso-A2pm-adding enzyme</fullName>
    </alternativeName>
    <alternativeName>
        <fullName evidence="11">Meso-diaminopimelate-adding enzyme</fullName>
    </alternativeName>
    <alternativeName>
        <fullName evidence="11">UDP-MurNAc-L-Ala-D-Glu:meso-diaminopimelate ligase</fullName>
    </alternativeName>
    <alternativeName>
        <fullName evidence="11">UDP-MurNAc-tripeptide synthetase</fullName>
    </alternativeName>
    <alternativeName>
        <fullName evidence="11">UDP-N-acetylmuramyl-tripeptide synthetase</fullName>
    </alternativeName>
</protein>
<feature type="domain" description="Mur ligase central" evidence="15">
    <location>
        <begin position="104"/>
        <end position="301"/>
    </location>
</feature>
<evidence type="ECO:0000256" key="1">
    <source>
        <dbReference type="ARBA" id="ARBA00005898"/>
    </source>
</evidence>
<evidence type="ECO:0000256" key="6">
    <source>
        <dbReference type="ARBA" id="ARBA00022840"/>
    </source>
</evidence>
<feature type="binding site" evidence="11">
    <location>
        <position position="174"/>
    </location>
    <ligand>
        <name>UDP-N-acetyl-alpha-D-muramoyl-L-alanyl-D-glutamate</name>
        <dbReference type="ChEBI" id="CHEBI:83900"/>
    </ligand>
</feature>
<dbReference type="UniPathway" id="UPA00219"/>
<comment type="function">
    <text evidence="11">Catalyzes the addition of meso-diaminopimelic acid to the nucleotide precursor UDP-N-acetylmuramoyl-L-alanyl-D-glutamate (UMAG) in the biosynthesis of bacterial cell-wall peptidoglycan.</text>
</comment>
<dbReference type="GO" id="GO:0008765">
    <property type="term" value="F:UDP-N-acetylmuramoylalanyl-D-glutamate-2,6-diaminopimelate ligase activity"/>
    <property type="evidence" value="ECO:0007669"/>
    <property type="project" value="UniProtKB-UniRule"/>
</dbReference>
<keyword evidence="8 11" id="KW-0573">Peptidoglycan synthesis</keyword>
<gene>
    <name evidence="11" type="primary">murE</name>
    <name evidence="16" type="ORF">A2Y85_00700</name>
</gene>
<evidence type="ECO:0000259" key="15">
    <source>
        <dbReference type="Pfam" id="PF08245"/>
    </source>
</evidence>
<feature type="modified residue" description="N6-carboxylysine" evidence="11">
    <location>
        <position position="214"/>
    </location>
</feature>
<evidence type="ECO:0000256" key="3">
    <source>
        <dbReference type="ARBA" id="ARBA00022598"/>
    </source>
</evidence>
<keyword evidence="5 11" id="KW-0547">Nucleotide-binding</keyword>
<dbReference type="Proteomes" id="UP000177025">
    <property type="component" value="Unassembled WGS sequence"/>
</dbReference>
<feature type="domain" description="Mur ligase C-terminal" evidence="14">
    <location>
        <begin position="325"/>
        <end position="446"/>
    </location>
</feature>
<dbReference type="HAMAP" id="MF_00208">
    <property type="entry name" value="MurE"/>
    <property type="match status" value="1"/>
</dbReference>
<dbReference type="Gene3D" id="3.40.1390.10">
    <property type="entry name" value="MurE/MurF, N-terminal domain"/>
    <property type="match status" value="1"/>
</dbReference>
<feature type="binding site" evidence="11">
    <location>
        <position position="29"/>
    </location>
    <ligand>
        <name>UDP-N-acetyl-alpha-D-muramoyl-L-alanyl-D-glutamate</name>
        <dbReference type="ChEBI" id="CHEBI:83900"/>
    </ligand>
</feature>
<comment type="PTM">
    <text evidence="11">Carboxylation is probably crucial for Mg(2+) binding and, consequently, for the gamma-phosphate positioning of ATP.</text>
</comment>
<dbReference type="InterPro" id="IPR005761">
    <property type="entry name" value="UDP-N-AcMur-Glu-dNH2Pim_ligase"/>
</dbReference>
<evidence type="ECO:0000259" key="13">
    <source>
        <dbReference type="Pfam" id="PF01225"/>
    </source>
</evidence>
<dbReference type="EC" id="6.3.2.13" evidence="11"/>
<name>A0A1F4U8I4_UNCW3</name>
<organism evidence="16 17">
    <name type="scientific">candidate division WOR-3 bacterium RBG_13_43_14</name>
    <dbReference type="NCBI Taxonomy" id="1802590"/>
    <lineage>
        <taxon>Bacteria</taxon>
        <taxon>Bacteria division WOR-3</taxon>
    </lineage>
</organism>
<feature type="short sequence motif" description="Meso-diaminopimelate recognition motif" evidence="11">
    <location>
        <begin position="394"/>
        <end position="397"/>
    </location>
</feature>
<dbReference type="GO" id="GO:0000287">
    <property type="term" value="F:magnesium ion binding"/>
    <property type="evidence" value="ECO:0007669"/>
    <property type="project" value="UniProtKB-UniRule"/>
</dbReference>
<dbReference type="GO" id="GO:0005737">
    <property type="term" value="C:cytoplasm"/>
    <property type="evidence" value="ECO:0007669"/>
    <property type="project" value="UniProtKB-SubCell"/>
</dbReference>
<dbReference type="NCBIfam" id="NF001126">
    <property type="entry name" value="PRK00139.1-4"/>
    <property type="match status" value="1"/>
</dbReference>
<evidence type="ECO:0000256" key="9">
    <source>
        <dbReference type="ARBA" id="ARBA00023306"/>
    </source>
</evidence>
<feature type="binding site" evidence="11">
    <location>
        <begin position="106"/>
        <end position="112"/>
    </location>
    <ligand>
        <name>ATP</name>
        <dbReference type="ChEBI" id="CHEBI:30616"/>
    </ligand>
</feature>
<sequence>MQLSDLVNAVKAQPINLKDINISSIEFDSRKITDGALFVALPGEKHDGHDFISKAIENGARAVVVQRKVDTSVPQIIVTDSRMAMAKLAKKFYGDFKDMIKIGITGTNGKTTTAFLMYSILSRAGYNPALIGTIYYIGREKLKAERTTPESLHIFRLLRRFYDEGCRSLVMEVSSHALSLKRVDELEFNIASFTNLSQDHLDFHKSLDEYKQAKLRIFSLLQPEGFAVYNFDDPVAVDIQNLSIANSISYGFSRRCDIQLEIEHDDLNGLDLRIKHQKTNYRVHSDLIGNYNAYNIGAAYASSIAFGIEPLVIITGIESMKSVRGRMERVIRNVFVDYAHTPDALEKALMTLNRYKTSRVILVFGCGGDRDRSKRPLMGAVAGRYADKVFITSDNPRREPPETIIEEIVRGVGRNDFTVIVNRERAIHQALKEMDTDDILLVAGKGHEEYQIIGDQIINFDDAEVIRQCSRKS</sequence>
<proteinExistence type="inferred from homology"/>
<keyword evidence="10 11" id="KW-0961">Cell wall biogenesis/degradation</keyword>
<dbReference type="InterPro" id="IPR000713">
    <property type="entry name" value="Mur_ligase_N"/>
</dbReference>
<evidence type="ECO:0000259" key="14">
    <source>
        <dbReference type="Pfam" id="PF02875"/>
    </source>
</evidence>
<keyword evidence="4 11" id="KW-0132">Cell division</keyword>
<feature type="binding site" evidence="11">
    <location>
        <position position="182"/>
    </location>
    <ligand>
        <name>UDP-N-acetyl-alpha-D-muramoyl-L-alanyl-D-glutamate</name>
        <dbReference type="ChEBI" id="CHEBI:83900"/>
    </ligand>
</feature>
<keyword evidence="7 11" id="KW-0133">Cell shape</keyword>
<dbReference type="Pfam" id="PF01225">
    <property type="entry name" value="Mur_ligase"/>
    <property type="match status" value="1"/>
</dbReference>
<dbReference type="InterPro" id="IPR004101">
    <property type="entry name" value="Mur_ligase_C"/>
</dbReference>
<dbReference type="InterPro" id="IPR036565">
    <property type="entry name" value="Mur-like_cat_sf"/>
</dbReference>
<evidence type="ECO:0000256" key="2">
    <source>
        <dbReference type="ARBA" id="ARBA00022490"/>
    </source>
</evidence>
<comment type="pathway">
    <text evidence="11 12">Cell wall biogenesis; peptidoglycan biosynthesis.</text>
</comment>
<evidence type="ECO:0000256" key="7">
    <source>
        <dbReference type="ARBA" id="ARBA00022960"/>
    </source>
</evidence>
<keyword evidence="9 11" id="KW-0131">Cell cycle</keyword>
<feature type="binding site" evidence="11">
    <location>
        <position position="444"/>
    </location>
    <ligand>
        <name>meso-2,6-diaminopimelate</name>
        <dbReference type="ChEBI" id="CHEBI:57791"/>
    </ligand>
</feature>
<dbReference type="GO" id="GO:0005524">
    <property type="term" value="F:ATP binding"/>
    <property type="evidence" value="ECO:0007669"/>
    <property type="project" value="UniProtKB-UniRule"/>
</dbReference>
<dbReference type="SUPFAM" id="SSF53623">
    <property type="entry name" value="MurD-like peptide ligases, catalytic domain"/>
    <property type="match status" value="1"/>
</dbReference>
<feature type="binding site" evidence="11">
    <location>
        <begin position="147"/>
        <end position="148"/>
    </location>
    <ligand>
        <name>UDP-N-acetyl-alpha-D-muramoyl-L-alanyl-D-glutamate</name>
        <dbReference type="ChEBI" id="CHEBI:83900"/>
    </ligand>
</feature>
<dbReference type="InterPro" id="IPR018109">
    <property type="entry name" value="Folylpolyglutamate_synth_CS"/>
</dbReference>
<dbReference type="Pfam" id="PF08245">
    <property type="entry name" value="Mur_ligase_M"/>
    <property type="match status" value="1"/>
</dbReference>
<comment type="subcellular location">
    <subcellularLocation>
        <location evidence="11 12">Cytoplasm</location>
    </subcellularLocation>
</comment>
<dbReference type="Gene3D" id="3.40.1190.10">
    <property type="entry name" value="Mur-like, catalytic domain"/>
    <property type="match status" value="1"/>
</dbReference>
<evidence type="ECO:0000256" key="5">
    <source>
        <dbReference type="ARBA" id="ARBA00022741"/>
    </source>
</evidence>
<feature type="binding site" evidence="11">
    <location>
        <position position="448"/>
    </location>
    <ligand>
        <name>meso-2,6-diaminopimelate</name>
        <dbReference type="ChEBI" id="CHEBI:57791"/>
    </ligand>
</feature>
<evidence type="ECO:0000256" key="8">
    <source>
        <dbReference type="ARBA" id="ARBA00022984"/>
    </source>
</evidence>
<comment type="cofactor">
    <cofactor evidence="11">
        <name>Mg(2+)</name>
        <dbReference type="ChEBI" id="CHEBI:18420"/>
    </cofactor>
</comment>
<dbReference type="PANTHER" id="PTHR23135:SF4">
    <property type="entry name" value="UDP-N-ACETYLMURAMOYL-L-ALANYL-D-GLUTAMATE--2,6-DIAMINOPIMELATE LIGASE MURE HOMOLOG, CHLOROPLASTIC"/>
    <property type="match status" value="1"/>
</dbReference>
<feature type="domain" description="Mur ligase N-terminal catalytic" evidence="13">
    <location>
        <begin position="22"/>
        <end position="93"/>
    </location>
</feature>
<keyword evidence="11" id="KW-0460">Magnesium</keyword>
<dbReference type="Pfam" id="PF02875">
    <property type="entry name" value="Mur_ligase_C"/>
    <property type="match status" value="1"/>
</dbReference>
<evidence type="ECO:0000313" key="17">
    <source>
        <dbReference type="Proteomes" id="UP000177025"/>
    </source>
</evidence>
<comment type="similarity">
    <text evidence="1 11">Belongs to the MurCDEF family. MurE subfamily.</text>
</comment>
<evidence type="ECO:0000256" key="4">
    <source>
        <dbReference type="ARBA" id="ARBA00022618"/>
    </source>
</evidence>
<evidence type="ECO:0000256" key="11">
    <source>
        <dbReference type="HAMAP-Rule" id="MF_00208"/>
    </source>
</evidence>
<evidence type="ECO:0000313" key="16">
    <source>
        <dbReference type="EMBL" id="OGC41268.1"/>
    </source>
</evidence>
<comment type="catalytic activity">
    <reaction evidence="11">
        <text>UDP-N-acetyl-alpha-D-muramoyl-L-alanyl-D-glutamate + meso-2,6-diaminopimelate + ATP = UDP-N-acetyl-alpha-D-muramoyl-L-alanyl-gamma-D-glutamyl-meso-2,6-diaminopimelate + ADP + phosphate + H(+)</text>
        <dbReference type="Rhea" id="RHEA:23676"/>
        <dbReference type="ChEBI" id="CHEBI:15378"/>
        <dbReference type="ChEBI" id="CHEBI:30616"/>
        <dbReference type="ChEBI" id="CHEBI:43474"/>
        <dbReference type="ChEBI" id="CHEBI:57791"/>
        <dbReference type="ChEBI" id="CHEBI:83900"/>
        <dbReference type="ChEBI" id="CHEBI:83905"/>
        <dbReference type="ChEBI" id="CHEBI:456216"/>
        <dbReference type="EC" id="6.3.2.13"/>
    </reaction>
</comment>
<dbReference type="Gene3D" id="3.90.190.20">
    <property type="entry name" value="Mur ligase, C-terminal domain"/>
    <property type="match status" value="1"/>
</dbReference>
<dbReference type="PANTHER" id="PTHR23135">
    <property type="entry name" value="MUR LIGASE FAMILY MEMBER"/>
    <property type="match status" value="1"/>
</dbReference>
<dbReference type="GO" id="GO:0071555">
    <property type="term" value="P:cell wall organization"/>
    <property type="evidence" value="ECO:0007669"/>
    <property type="project" value="UniProtKB-KW"/>
</dbReference>
<feature type="binding site" evidence="11">
    <location>
        <position position="370"/>
    </location>
    <ligand>
        <name>meso-2,6-diaminopimelate</name>
        <dbReference type="ChEBI" id="CHEBI:57791"/>
    </ligand>
</feature>